<dbReference type="PANTHER" id="PTHR48051:SF54">
    <property type="entry name" value="LEUCINE-RICH REPEAT-CONTAINING PROTEIN"/>
    <property type="match status" value="1"/>
</dbReference>
<proteinExistence type="predicted"/>
<evidence type="ECO:0000256" key="1">
    <source>
        <dbReference type="ARBA" id="ARBA00022614"/>
    </source>
</evidence>
<dbReference type="Gene3D" id="3.80.10.10">
    <property type="entry name" value="Ribonuclease Inhibitor"/>
    <property type="match status" value="1"/>
</dbReference>
<keyword evidence="2" id="KW-0677">Repeat</keyword>
<evidence type="ECO:0000313" key="4">
    <source>
        <dbReference type="EMBL" id="AZL68529.1"/>
    </source>
</evidence>
<dbReference type="GO" id="GO:0005737">
    <property type="term" value="C:cytoplasm"/>
    <property type="evidence" value="ECO:0007669"/>
    <property type="project" value="TreeGrafter"/>
</dbReference>
<dbReference type="InterPro" id="IPR003591">
    <property type="entry name" value="Leu-rich_rpt_typical-subtyp"/>
</dbReference>
<dbReference type="Proteomes" id="UP000268230">
    <property type="component" value="Chromosome"/>
</dbReference>
<name>A0A3S8UJD3_9PSED</name>
<dbReference type="PROSITE" id="PS51450">
    <property type="entry name" value="LRR"/>
    <property type="match status" value="1"/>
</dbReference>
<dbReference type="InterPro" id="IPR001611">
    <property type="entry name" value="Leu-rich_rpt"/>
</dbReference>
<protein>
    <submittedName>
        <fullName evidence="4">Leucine-rich repeat domain-containing protein</fullName>
    </submittedName>
</protein>
<evidence type="ECO:0000259" key="3">
    <source>
        <dbReference type="Pfam" id="PF20178"/>
    </source>
</evidence>
<sequence length="1281" mass="142993">MPYPDINPHQQLLEQQLPGWTQPLPAEHWQTLRGALEPAQGLPGAEADWFNNAAPDLRETLLASQSRLTRSQQALSRALKGLQQISEFCEPLLQAQLAQDGMFAPVRDTQLLHVQRQWSWLGSRFLYSSERHSLLQAALLNFAGDESFDSHSAIAAPADISVQPITVEGFAPIGFDTPGAAFQMTSEAYQINALPLTPQAFASSCRQLDLGQRYQEHLQHIFDGSNQARLRSLAMTVQRDRLRVAADVGYLRQALSGNARDEVERLLNGDPGNCWTLTLFGIPLHEVLLIDTGKAGLLLYLPGHSPALQPCKDQQAVEAALAQLLIEPQARRRFLAYLSLDQHAQFLDLLRQNLDASGLGLGDQAWVTANPTHLYLTLTAVSAEVFGFLQDRHLARLKAEARLLAVPTADADAQARKRRLDEWLSLGMDVLTVAGFFVPGVGTLMLAVIACQLLDEAYEGYEAWNIGDRQLAMRHLEAVGLNLALIGGLHVAGKVLPKLFNSPLMESLDQVRVADGSRRLWRPELAPYRSPMALPETLQANASGQFEHGGRYFIRIDGHLYEQRLDPQLKRWRIVHPERNDAYQPLLEHNGEGAWHAEHEQPQDWDLVYLIRRLGPEFTGFTDDELRRATQVCGLSEDALSQVHLRSRPAPPLLADTLARLRAEQQAVVRMAQDATLTHAPLFEGYYNPTSPADPLVDRLLIDHPRLTRPLAIRLVARLAASERSTGQLPAWLDNAARQVASALPLTRALEGVWLPRLASTDSERLLFMCVERMAGRSTLRLELRAGSPQGPVLRTIGDSQASERYTLIKSAEGYEAYRGERPVAGTIDQDLCRALVEVFSSARLQALGLRIKGAEGLREQVLALAQDDRQGLARRLWGGAPARWRQGGLRGGDAGGGYSPPLLRGATRGRYRRLYPSSDDQQFHADLSRWHRQGITPEIALGRLEARLQRLRDDLAEWSAGSPRRQRAVRLIIDAWHRDSPSPIAPQLGIQALDLAGLELTNEDIASLALPDDFRHVEELELSGNPQLSWLHPEFLERFPLLERLHLRDNRFAALPELAVPLRLISLDMQGNRITWDDLAQARLERSPNLLHLDLSENPLLRAPDIGNLRGLQVVSLDNASLTQLPQGLDNLSTPTEENGGIGLSVLDLSDNQFTALPQGVVFPEHVARAMELESDWLTPTVQGQIDAYYQAHGIDLLVADYQYEELLEGTNAAQQAIWQRLPIAYRRGLRAVLVNDTYMNDPDTARQELWRRLQRIDAEPVMHDYAMSQAAWRILELPM</sequence>
<dbReference type="InterPro" id="IPR032675">
    <property type="entry name" value="LRR_dom_sf"/>
</dbReference>
<keyword evidence="1" id="KW-0433">Leucine-rich repeat</keyword>
<reference evidence="4 5" key="1">
    <citation type="submission" date="2018-12" db="EMBL/GenBank/DDBJ databases">
        <authorList>
            <person name="Li S."/>
            <person name="Yang R."/>
            <person name="Chen G."/>
            <person name="Zou L."/>
            <person name="Zhang C."/>
            <person name="Chen Y."/>
            <person name="Liu Z."/>
            <person name="Li Y."/>
            <person name="Yan Y."/>
            <person name="Huang M."/>
            <person name="Chen T."/>
        </authorList>
    </citation>
    <scope>NUCLEOTIDE SEQUENCE [LARGE SCALE GENOMIC DNA]</scope>
    <source>
        <strain evidence="4 5">1257</strain>
    </source>
</reference>
<dbReference type="InterPro" id="IPR046673">
    <property type="entry name" value="ToxA_N"/>
</dbReference>
<evidence type="ECO:0000256" key="2">
    <source>
        <dbReference type="ARBA" id="ARBA00022737"/>
    </source>
</evidence>
<gene>
    <name evidence="4" type="ORF">EJA05_12685</name>
</gene>
<dbReference type="EMBL" id="CP034338">
    <property type="protein sequence ID" value="AZL68529.1"/>
    <property type="molecule type" value="Genomic_DNA"/>
</dbReference>
<dbReference type="KEGG" id="pory:EJA05_12685"/>
<organism evidence="4 5">
    <name type="scientific">Pseudomonas entomophila</name>
    <dbReference type="NCBI Taxonomy" id="312306"/>
    <lineage>
        <taxon>Bacteria</taxon>
        <taxon>Pseudomonadati</taxon>
        <taxon>Pseudomonadota</taxon>
        <taxon>Gammaproteobacteria</taxon>
        <taxon>Pseudomonadales</taxon>
        <taxon>Pseudomonadaceae</taxon>
        <taxon>Pseudomonas</taxon>
    </lineage>
</organism>
<evidence type="ECO:0000313" key="5">
    <source>
        <dbReference type="Proteomes" id="UP000268230"/>
    </source>
</evidence>
<dbReference type="OrthoDB" id="1467561at2"/>
<dbReference type="Pfam" id="PF20178">
    <property type="entry name" value="ToxA_N"/>
    <property type="match status" value="1"/>
</dbReference>
<feature type="domain" description="Dermonecrotic toxin N-terminal" evidence="3">
    <location>
        <begin position="80"/>
        <end position="340"/>
    </location>
</feature>
<dbReference type="InterPro" id="IPR050216">
    <property type="entry name" value="LRR_domain-containing"/>
</dbReference>
<dbReference type="SUPFAM" id="SSF52058">
    <property type="entry name" value="L domain-like"/>
    <property type="match status" value="1"/>
</dbReference>
<accession>A0A3S8UJD3</accession>
<dbReference type="PANTHER" id="PTHR48051">
    <property type="match status" value="1"/>
</dbReference>
<dbReference type="SMART" id="SM00369">
    <property type="entry name" value="LRR_TYP"/>
    <property type="match status" value="3"/>
</dbReference>